<sequence>MATACSKKCSWTYLPPTIRACAQIRQGLGFGSAFDLRIALDPTICSRHDVWRNISSVGVGGIQLAPGRWMHQAIPLKEQRYGTATALIQRSASISRAKGSRDMIMIPNKWRARHHRTPVVHTYDRRRSRKFIRYGRRRLENMRQQGLPPLWRRRKARHPPQRPRAVSAKFLALTRLTMLRGSHGPAPVPLVTGDRVFPSVQTASQCATAGNRHRGRAPPAYPPSALSDALFVCPGSLWGRRGGCRAPVAVP</sequence>
<dbReference type="AlphaFoldDB" id="A0A9P3L7A8"/>
<evidence type="ECO:0000313" key="1">
    <source>
        <dbReference type="EMBL" id="GJE84866.1"/>
    </source>
</evidence>
<keyword evidence="2" id="KW-1185">Reference proteome</keyword>
<comment type="caution">
    <text evidence="1">The sequence shown here is derived from an EMBL/GenBank/DDBJ whole genome shotgun (WGS) entry which is preliminary data.</text>
</comment>
<dbReference type="Proteomes" id="UP000703269">
    <property type="component" value="Unassembled WGS sequence"/>
</dbReference>
<reference evidence="1 2" key="1">
    <citation type="submission" date="2021-08" db="EMBL/GenBank/DDBJ databases">
        <title>Draft Genome Sequence of Phanerochaete sordida strain YK-624.</title>
        <authorList>
            <person name="Mori T."/>
            <person name="Dohra H."/>
            <person name="Suzuki T."/>
            <person name="Kawagishi H."/>
            <person name="Hirai H."/>
        </authorList>
    </citation>
    <scope>NUCLEOTIDE SEQUENCE [LARGE SCALE GENOMIC DNA]</scope>
    <source>
        <strain evidence="1 2">YK-624</strain>
    </source>
</reference>
<accession>A0A9P3L7A8</accession>
<proteinExistence type="predicted"/>
<gene>
    <name evidence="1" type="ORF">PsYK624_009420</name>
</gene>
<evidence type="ECO:0000313" key="2">
    <source>
        <dbReference type="Proteomes" id="UP000703269"/>
    </source>
</evidence>
<dbReference type="EMBL" id="BPQB01000001">
    <property type="protein sequence ID" value="GJE84866.1"/>
    <property type="molecule type" value="Genomic_DNA"/>
</dbReference>
<protein>
    <submittedName>
        <fullName evidence="1">Uncharacterized protein</fullName>
    </submittedName>
</protein>
<organism evidence="1 2">
    <name type="scientific">Phanerochaete sordida</name>
    <dbReference type="NCBI Taxonomy" id="48140"/>
    <lineage>
        <taxon>Eukaryota</taxon>
        <taxon>Fungi</taxon>
        <taxon>Dikarya</taxon>
        <taxon>Basidiomycota</taxon>
        <taxon>Agaricomycotina</taxon>
        <taxon>Agaricomycetes</taxon>
        <taxon>Polyporales</taxon>
        <taxon>Phanerochaetaceae</taxon>
        <taxon>Phanerochaete</taxon>
    </lineage>
</organism>
<name>A0A9P3L7A8_9APHY</name>